<dbReference type="InterPro" id="IPR033479">
    <property type="entry name" value="dCache_1"/>
</dbReference>
<accession>A0AAP2RE52</accession>
<dbReference type="EC" id="2.7.13.3" evidence="3"/>
<dbReference type="PANTHER" id="PTHR45528">
    <property type="entry name" value="SENSOR HISTIDINE KINASE CPXA"/>
    <property type="match status" value="1"/>
</dbReference>
<comment type="caution">
    <text evidence="17">The sequence shown here is derived from an EMBL/GenBank/DDBJ whole genome shotgun (WGS) entry which is preliminary data.</text>
</comment>
<dbReference type="PANTHER" id="PTHR45528:SF1">
    <property type="entry name" value="SENSOR HISTIDINE KINASE CPXA"/>
    <property type="match status" value="1"/>
</dbReference>
<dbReference type="GO" id="GO:0005524">
    <property type="term" value="F:ATP binding"/>
    <property type="evidence" value="ECO:0007669"/>
    <property type="project" value="UniProtKB-KW"/>
</dbReference>
<dbReference type="AlphaFoldDB" id="A0AAP2RE52"/>
<evidence type="ECO:0000256" key="10">
    <source>
        <dbReference type="ARBA" id="ARBA00022840"/>
    </source>
</evidence>
<feature type="domain" description="Histidine kinase" evidence="15">
    <location>
        <begin position="371"/>
        <end position="586"/>
    </location>
</feature>
<dbReference type="GO" id="GO:0004673">
    <property type="term" value="F:protein histidine kinase activity"/>
    <property type="evidence" value="ECO:0007669"/>
    <property type="project" value="UniProtKB-EC"/>
</dbReference>
<dbReference type="CDD" id="cd18773">
    <property type="entry name" value="PDC1_HK_sensor"/>
    <property type="match status" value="1"/>
</dbReference>
<dbReference type="EMBL" id="PGCK01000009">
    <property type="protein sequence ID" value="MCD1295613.1"/>
    <property type="molecule type" value="Genomic_DNA"/>
</dbReference>
<evidence type="ECO:0000256" key="3">
    <source>
        <dbReference type="ARBA" id="ARBA00012438"/>
    </source>
</evidence>
<dbReference type="PROSITE" id="PS50885">
    <property type="entry name" value="HAMP"/>
    <property type="match status" value="1"/>
</dbReference>
<feature type="transmembrane region" description="Helical" evidence="14">
    <location>
        <begin position="12"/>
        <end position="31"/>
    </location>
</feature>
<keyword evidence="11 14" id="KW-1133">Transmembrane helix</keyword>
<gene>
    <name evidence="17" type="ORF">CUJ83_11445</name>
</gene>
<dbReference type="GO" id="GO:0005886">
    <property type="term" value="C:plasma membrane"/>
    <property type="evidence" value="ECO:0007669"/>
    <property type="project" value="UniProtKB-SubCell"/>
</dbReference>
<organism evidence="17 18">
    <name type="scientific">Methanooceanicella nereidis</name>
    <dbReference type="NCBI Taxonomy" id="2052831"/>
    <lineage>
        <taxon>Archaea</taxon>
        <taxon>Methanobacteriati</taxon>
        <taxon>Methanobacteriota</taxon>
        <taxon>Stenosarchaea group</taxon>
        <taxon>Methanomicrobia</taxon>
        <taxon>Methanocellales</taxon>
        <taxon>Methanocellaceae</taxon>
        <taxon>Methanooceanicella</taxon>
    </lineage>
</organism>
<evidence type="ECO:0000259" key="16">
    <source>
        <dbReference type="PROSITE" id="PS50885"/>
    </source>
</evidence>
<evidence type="ECO:0000259" key="15">
    <source>
        <dbReference type="PROSITE" id="PS50109"/>
    </source>
</evidence>
<dbReference type="InterPro" id="IPR029151">
    <property type="entry name" value="Sensor-like_sf"/>
</dbReference>
<evidence type="ECO:0000256" key="8">
    <source>
        <dbReference type="ARBA" id="ARBA00022741"/>
    </source>
</evidence>
<keyword evidence="6" id="KW-0808">Transferase</keyword>
<keyword evidence="10" id="KW-0067">ATP-binding</keyword>
<evidence type="ECO:0000313" key="18">
    <source>
        <dbReference type="Proteomes" id="UP001320159"/>
    </source>
</evidence>
<feature type="transmembrane region" description="Helical" evidence="14">
    <location>
        <begin position="253"/>
        <end position="274"/>
    </location>
</feature>
<dbReference type="CDD" id="cd06225">
    <property type="entry name" value="HAMP"/>
    <property type="match status" value="1"/>
</dbReference>
<keyword evidence="9" id="KW-0418">Kinase</keyword>
<evidence type="ECO:0000256" key="7">
    <source>
        <dbReference type="ARBA" id="ARBA00022692"/>
    </source>
</evidence>
<feature type="domain" description="HAMP" evidence="16">
    <location>
        <begin position="304"/>
        <end position="356"/>
    </location>
</feature>
<dbReference type="SMART" id="SM00387">
    <property type="entry name" value="HATPase_c"/>
    <property type="match status" value="1"/>
</dbReference>
<dbReference type="InterPro" id="IPR003594">
    <property type="entry name" value="HATPase_dom"/>
</dbReference>
<dbReference type="Pfam" id="PF00672">
    <property type="entry name" value="HAMP"/>
    <property type="match status" value="1"/>
</dbReference>
<dbReference type="InterPro" id="IPR004358">
    <property type="entry name" value="Sig_transdc_His_kin-like_C"/>
</dbReference>
<dbReference type="Gene3D" id="3.30.450.20">
    <property type="entry name" value="PAS domain"/>
    <property type="match status" value="2"/>
</dbReference>
<dbReference type="Gene3D" id="3.30.565.10">
    <property type="entry name" value="Histidine kinase-like ATPase, C-terminal domain"/>
    <property type="match status" value="1"/>
</dbReference>
<dbReference type="Pfam" id="PF02518">
    <property type="entry name" value="HATPase_c"/>
    <property type="match status" value="1"/>
</dbReference>
<protein>
    <recommendedName>
        <fullName evidence="3">histidine kinase</fullName>
        <ecNumber evidence="3">2.7.13.3</ecNumber>
    </recommendedName>
</protein>
<evidence type="ECO:0000256" key="12">
    <source>
        <dbReference type="ARBA" id="ARBA00023012"/>
    </source>
</evidence>
<feature type="transmembrane region" description="Helical" evidence="14">
    <location>
        <begin position="281"/>
        <end position="302"/>
    </location>
</feature>
<dbReference type="Proteomes" id="UP001320159">
    <property type="component" value="Unassembled WGS sequence"/>
</dbReference>
<evidence type="ECO:0000256" key="11">
    <source>
        <dbReference type="ARBA" id="ARBA00022989"/>
    </source>
</evidence>
<dbReference type="InterPro" id="IPR005467">
    <property type="entry name" value="His_kinase_dom"/>
</dbReference>
<dbReference type="Pfam" id="PF02743">
    <property type="entry name" value="dCache_1"/>
    <property type="match status" value="1"/>
</dbReference>
<reference evidence="17 18" key="1">
    <citation type="submission" date="2017-11" db="EMBL/GenBank/DDBJ databases">
        <title>Isolation and Characterization of Family Methanocellaceae Species from Potential Methane Hydrate Area Offshore Southwestern Taiwan.</title>
        <authorList>
            <person name="Zhang W.-L."/>
            <person name="Chen W.-C."/>
            <person name="Lai M.-C."/>
            <person name="Chen S.-C."/>
        </authorList>
    </citation>
    <scope>NUCLEOTIDE SEQUENCE [LARGE SCALE GENOMIC DNA]</scope>
    <source>
        <strain evidence="17 18">CWC-04</strain>
    </source>
</reference>
<sequence length="587" mass="66536">MIRMSSIRTRTAFILIAISIISILILGSIWVKTSNDRLKNDIDVSNLQDSRYIANYVHMYMENITSSVNVIASDQNTINAIKEGDIKSLSKIAWNLNGSITQANAVHISDSSGSIIYTTRPSNISKISQYEWYDDTIPKNQSRITGIYFSPGQQDYVFAIISPVMDEREYAGNIIVAVNINDIEKNVKGQIIDPTKNILLVDDRGNVVFCNNETLTKKHENRSAILPVRDLLNGREGSVEYFDEPEGQLLIAGYYPVPVIGWGVVITTPATLLYEQFLEQLKWIAGTLVFLTMILSAFSYYVSKYLTDPVVRLSDTMKLTSSGDYSLRVESSRKDEIGDLARTFNSMMDELEVKNERLMMEKIRSELYLDLMSHDINNMNQSAIGYLELALHRLKLDEDTKTYILKPLESMRNSSKLIENIRKLKQAEDDKAKRTVFDINLMLKDVIAQFSHVQGRNVTINYSPKEGCRTEADELLRDVFVNLIGNAIKHSEGPVTIDVDLSPVNFENKEYYQVSISDNGPGIPDDKKSRIFRLKPERLRSGIRGLGLYLVKSLVSDYHGHVYVEDRVPGDSSKGSRFVVLLPRHQK</sequence>
<keyword evidence="12" id="KW-0902">Two-component regulatory system</keyword>
<keyword evidence="5" id="KW-0597">Phosphoprotein</keyword>
<evidence type="ECO:0000256" key="2">
    <source>
        <dbReference type="ARBA" id="ARBA00004651"/>
    </source>
</evidence>
<dbReference type="PRINTS" id="PR00344">
    <property type="entry name" value="BCTRLSENSOR"/>
</dbReference>
<comment type="catalytic activity">
    <reaction evidence="1">
        <text>ATP + protein L-histidine = ADP + protein N-phospho-L-histidine.</text>
        <dbReference type="EC" id="2.7.13.3"/>
    </reaction>
</comment>
<dbReference type="InterPro" id="IPR036890">
    <property type="entry name" value="HATPase_C_sf"/>
</dbReference>
<keyword evidence="4" id="KW-1003">Cell membrane</keyword>
<keyword evidence="7 14" id="KW-0812">Transmembrane</keyword>
<dbReference type="CDD" id="cd00075">
    <property type="entry name" value="HATPase"/>
    <property type="match status" value="1"/>
</dbReference>
<evidence type="ECO:0000256" key="4">
    <source>
        <dbReference type="ARBA" id="ARBA00022475"/>
    </source>
</evidence>
<dbReference type="SUPFAM" id="SSF55874">
    <property type="entry name" value="ATPase domain of HSP90 chaperone/DNA topoisomerase II/histidine kinase"/>
    <property type="match status" value="1"/>
</dbReference>
<evidence type="ECO:0000256" key="6">
    <source>
        <dbReference type="ARBA" id="ARBA00022679"/>
    </source>
</evidence>
<dbReference type="GO" id="GO:0000160">
    <property type="term" value="P:phosphorelay signal transduction system"/>
    <property type="evidence" value="ECO:0007669"/>
    <property type="project" value="UniProtKB-KW"/>
</dbReference>
<dbReference type="Gene3D" id="6.10.340.10">
    <property type="match status" value="1"/>
</dbReference>
<comment type="subcellular location">
    <subcellularLocation>
        <location evidence="2">Cell membrane</location>
        <topology evidence="2">Multi-pass membrane protein</topology>
    </subcellularLocation>
</comment>
<evidence type="ECO:0000256" key="9">
    <source>
        <dbReference type="ARBA" id="ARBA00022777"/>
    </source>
</evidence>
<dbReference type="SUPFAM" id="SSF158472">
    <property type="entry name" value="HAMP domain-like"/>
    <property type="match status" value="1"/>
</dbReference>
<name>A0AAP2RE52_9EURY</name>
<evidence type="ECO:0000256" key="5">
    <source>
        <dbReference type="ARBA" id="ARBA00022553"/>
    </source>
</evidence>
<evidence type="ECO:0000313" key="17">
    <source>
        <dbReference type="EMBL" id="MCD1295613.1"/>
    </source>
</evidence>
<keyword evidence="13 14" id="KW-0472">Membrane</keyword>
<proteinExistence type="predicted"/>
<keyword evidence="18" id="KW-1185">Reference proteome</keyword>
<keyword evidence="8" id="KW-0547">Nucleotide-binding</keyword>
<evidence type="ECO:0000256" key="1">
    <source>
        <dbReference type="ARBA" id="ARBA00000085"/>
    </source>
</evidence>
<dbReference type="PROSITE" id="PS50109">
    <property type="entry name" value="HIS_KIN"/>
    <property type="match status" value="1"/>
</dbReference>
<evidence type="ECO:0000256" key="14">
    <source>
        <dbReference type="SAM" id="Phobius"/>
    </source>
</evidence>
<dbReference type="SUPFAM" id="SSF103190">
    <property type="entry name" value="Sensory domain-like"/>
    <property type="match status" value="1"/>
</dbReference>
<evidence type="ECO:0000256" key="13">
    <source>
        <dbReference type="ARBA" id="ARBA00023136"/>
    </source>
</evidence>
<dbReference type="SMART" id="SM00304">
    <property type="entry name" value="HAMP"/>
    <property type="match status" value="1"/>
</dbReference>
<dbReference type="InterPro" id="IPR050398">
    <property type="entry name" value="HssS/ArlS-like"/>
</dbReference>
<dbReference type="InterPro" id="IPR003660">
    <property type="entry name" value="HAMP_dom"/>
</dbReference>